<reference evidence="1 2" key="1">
    <citation type="submission" date="2019-12" db="EMBL/GenBank/DDBJ databases">
        <authorList>
            <person name="Alioto T."/>
            <person name="Alioto T."/>
            <person name="Gomez Garrido J."/>
        </authorList>
    </citation>
    <scope>NUCLEOTIDE SEQUENCE [LARGE SCALE GENOMIC DNA]</scope>
</reference>
<dbReference type="OrthoDB" id="1913277at2759"/>
<evidence type="ECO:0000313" key="2">
    <source>
        <dbReference type="Proteomes" id="UP000594638"/>
    </source>
</evidence>
<sequence length="103" mass="11811">MDEYGIVRVSGLIDPKLLMKKLGKAGRHAELCWFQFGQCPSNLFLPNHENPHDYWMSGYDEYGRYFPFRQAFKEACLESSYEHVPPPTAPPLSFESSGCCTIM</sequence>
<comment type="caution">
    <text evidence="1">The sequence shown here is derived from an EMBL/GenBank/DDBJ whole genome shotgun (WGS) entry which is preliminary data.</text>
</comment>
<gene>
    <name evidence="1" type="ORF">OLEA9_A019727</name>
</gene>
<accession>A0A8S0VMC4</accession>
<organism evidence="1 2">
    <name type="scientific">Olea europaea subsp. europaea</name>
    <dbReference type="NCBI Taxonomy" id="158383"/>
    <lineage>
        <taxon>Eukaryota</taxon>
        <taxon>Viridiplantae</taxon>
        <taxon>Streptophyta</taxon>
        <taxon>Embryophyta</taxon>
        <taxon>Tracheophyta</taxon>
        <taxon>Spermatophyta</taxon>
        <taxon>Magnoliopsida</taxon>
        <taxon>eudicotyledons</taxon>
        <taxon>Gunneridae</taxon>
        <taxon>Pentapetalae</taxon>
        <taxon>asterids</taxon>
        <taxon>lamiids</taxon>
        <taxon>Lamiales</taxon>
        <taxon>Oleaceae</taxon>
        <taxon>Oleeae</taxon>
        <taxon>Olea</taxon>
    </lineage>
</organism>
<keyword evidence="2" id="KW-1185">Reference proteome</keyword>
<name>A0A8S0VMC4_OLEEU</name>
<dbReference type="Gramene" id="OE9A019727T1">
    <property type="protein sequence ID" value="OE9A019727C1"/>
    <property type="gene ID" value="OE9A019727"/>
</dbReference>
<dbReference type="EMBL" id="CACTIH010009441">
    <property type="protein sequence ID" value="CAA3031366.1"/>
    <property type="molecule type" value="Genomic_DNA"/>
</dbReference>
<dbReference type="Proteomes" id="UP000594638">
    <property type="component" value="Unassembled WGS sequence"/>
</dbReference>
<dbReference type="AlphaFoldDB" id="A0A8S0VMC4"/>
<protein>
    <submittedName>
        <fullName evidence="1">Uncharacterized protein</fullName>
    </submittedName>
</protein>
<evidence type="ECO:0000313" key="1">
    <source>
        <dbReference type="EMBL" id="CAA3031366.1"/>
    </source>
</evidence>
<proteinExistence type="predicted"/>